<reference evidence="4" key="2">
    <citation type="journal article" date="2015" name="Fish Shellfish Immunol.">
        <title>Early steps in the European eel (Anguilla anguilla)-Vibrio vulnificus interaction in the gills: Role of the RtxA13 toxin.</title>
        <authorList>
            <person name="Callol A."/>
            <person name="Pajuelo D."/>
            <person name="Ebbesson L."/>
            <person name="Teles M."/>
            <person name="MacKenzie S."/>
            <person name="Amaro C."/>
        </authorList>
    </citation>
    <scope>NUCLEOTIDE SEQUENCE</scope>
</reference>
<keyword evidence="2" id="KW-0812">Transmembrane</keyword>
<dbReference type="SUPFAM" id="SSF52540">
    <property type="entry name" value="P-loop containing nucleoside triphosphate hydrolases"/>
    <property type="match status" value="1"/>
</dbReference>
<dbReference type="PANTHER" id="PTHR15723">
    <property type="entry name" value="CARBOHYDRATE SULFOTRANSFERASE 15"/>
    <property type="match status" value="1"/>
</dbReference>
<evidence type="ECO:0000313" key="4">
    <source>
        <dbReference type="EMBL" id="JAH39441.1"/>
    </source>
</evidence>
<dbReference type="Gene3D" id="3.40.50.300">
    <property type="entry name" value="P-loop containing nucleotide triphosphate hydrolases"/>
    <property type="match status" value="1"/>
</dbReference>
<dbReference type="EC" id="2.8.2.-" evidence="1"/>
<organism evidence="4">
    <name type="scientific">Anguilla anguilla</name>
    <name type="common">European freshwater eel</name>
    <name type="synonym">Muraena anguilla</name>
    <dbReference type="NCBI Taxonomy" id="7936"/>
    <lineage>
        <taxon>Eukaryota</taxon>
        <taxon>Metazoa</taxon>
        <taxon>Chordata</taxon>
        <taxon>Craniata</taxon>
        <taxon>Vertebrata</taxon>
        <taxon>Euteleostomi</taxon>
        <taxon>Actinopterygii</taxon>
        <taxon>Neopterygii</taxon>
        <taxon>Teleostei</taxon>
        <taxon>Anguilliformes</taxon>
        <taxon>Anguillidae</taxon>
        <taxon>Anguilla</taxon>
    </lineage>
</organism>
<dbReference type="InterPro" id="IPR027417">
    <property type="entry name" value="P-loop_NTPase"/>
</dbReference>
<dbReference type="GO" id="GO:0019319">
    <property type="term" value="P:hexose biosynthetic process"/>
    <property type="evidence" value="ECO:0007669"/>
    <property type="project" value="TreeGrafter"/>
</dbReference>
<dbReference type="EMBL" id="GBXM01069136">
    <property type="protein sequence ID" value="JAH39441.1"/>
    <property type="molecule type" value="Transcribed_RNA"/>
</dbReference>
<name>A0A0E9SDT1_ANGAN</name>
<evidence type="ECO:0000256" key="1">
    <source>
        <dbReference type="RuleBase" id="RU361155"/>
    </source>
</evidence>
<keyword evidence="2" id="KW-1133">Transmembrane helix</keyword>
<keyword evidence="1" id="KW-0808">Transferase</keyword>
<evidence type="ECO:0000256" key="2">
    <source>
        <dbReference type="SAM" id="Phobius"/>
    </source>
</evidence>
<dbReference type="Pfam" id="PF00685">
    <property type="entry name" value="Sulfotransfer_1"/>
    <property type="match status" value="1"/>
</dbReference>
<dbReference type="InterPro" id="IPR000863">
    <property type="entry name" value="Sulfotransferase_dom"/>
</dbReference>
<accession>A0A0E9SDT1</accession>
<comment type="similarity">
    <text evidence="1">Belongs to the sulfotransferase 1 family.</text>
</comment>
<sequence>MRSCVYNTTLNNAMPVRLQVGLYIVYLLDWLTVFRRDQILVLRLEDHASNRKYTMHRVFDFLSLGPLTEQKEAEITKSPSVQHQETS</sequence>
<reference evidence="4" key="1">
    <citation type="submission" date="2014-11" db="EMBL/GenBank/DDBJ databases">
        <authorList>
            <person name="Amaro Gonzalez C."/>
        </authorList>
    </citation>
    <scope>NUCLEOTIDE SEQUENCE</scope>
</reference>
<dbReference type="GO" id="GO:0050659">
    <property type="term" value="F:N-acetylgalactosamine 4-sulfate 6-O-sulfotransferase activity"/>
    <property type="evidence" value="ECO:0007669"/>
    <property type="project" value="TreeGrafter"/>
</dbReference>
<proteinExistence type="inferred from homology"/>
<dbReference type="InterPro" id="IPR052654">
    <property type="entry name" value="CS_Sulfotransferase"/>
</dbReference>
<evidence type="ECO:0000259" key="3">
    <source>
        <dbReference type="Pfam" id="PF00685"/>
    </source>
</evidence>
<feature type="domain" description="Sulfotransferase" evidence="3">
    <location>
        <begin position="11"/>
        <end position="77"/>
    </location>
</feature>
<feature type="transmembrane region" description="Helical" evidence="2">
    <location>
        <begin position="16"/>
        <end position="34"/>
    </location>
</feature>
<dbReference type="PANTHER" id="PTHR15723:SF0">
    <property type="entry name" value="CARBOHYDRATE SULFOTRANSFERASE 15"/>
    <property type="match status" value="1"/>
</dbReference>
<keyword evidence="2" id="KW-0472">Membrane</keyword>
<dbReference type="AlphaFoldDB" id="A0A0E9SDT1"/>
<protein>
    <recommendedName>
        <fullName evidence="1">Sulfotransferase</fullName>
        <ecNumber evidence="1">2.8.2.-</ecNumber>
    </recommendedName>
</protein>